<gene>
    <name evidence="4" type="ORF">J0X25_17230</name>
</gene>
<dbReference type="NCBIfam" id="TIGR04126">
    <property type="entry name" value="PGF_CTERM"/>
    <property type="match status" value="1"/>
</dbReference>
<dbReference type="GeneID" id="63189085"/>
<evidence type="ECO:0000256" key="1">
    <source>
        <dbReference type="ARBA" id="ARBA00022729"/>
    </source>
</evidence>
<sequence>MSFKNGILVVLTVLVAVSAGPLSGTAAAQEGGQSMEIEATITEDGGIDAVDMNWTLDEQTYQFMLSAAEDDGYDSVAEWFAEDSLEQNSPYEEYSVAEDREVENGYVLDMRFTEVNASAIDVLNITADDESVSLEWSGVEDPADDDQINQMTYVFDMPYEITDSNAYSVDGTVATWHLHEEAPETLSVDSEASADDENESNDESDDGLPGFGPAVAVVGLLAATMLAVRNQD</sequence>
<dbReference type="Proteomes" id="UP000663203">
    <property type="component" value="Chromosome"/>
</dbReference>
<dbReference type="Pfam" id="PF18204">
    <property type="entry name" value="PGF-CTERM"/>
    <property type="match status" value="1"/>
</dbReference>
<dbReference type="InterPro" id="IPR026371">
    <property type="entry name" value="PGF_CTERM"/>
</dbReference>
<protein>
    <submittedName>
        <fullName evidence="4">PGF-CTERM sorting domain-containing protein</fullName>
    </submittedName>
</protein>
<reference evidence="4 5" key="1">
    <citation type="submission" date="2021-03" db="EMBL/GenBank/DDBJ databases">
        <title>Haloterrigena longa sp. nov. and Haloterrigena limicola sp. nov., extremely halophilic archaea isolated from a salt lake.</title>
        <authorList>
            <person name="Henglin C."/>
        </authorList>
    </citation>
    <scope>NUCLEOTIDE SEQUENCE [LARGE SCALE GENOMIC DNA]</scope>
    <source>
        <strain evidence="4 5">KZCA68</strain>
    </source>
</reference>
<evidence type="ECO:0000313" key="4">
    <source>
        <dbReference type="EMBL" id="QSW99100.1"/>
    </source>
</evidence>
<keyword evidence="1" id="KW-0732">Signal</keyword>
<organism evidence="4 5">
    <name type="scientific">Haloterrigena alkaliphila</name>
    <dbReference type="NCBI Taxonomy" id="2816475"/>
    <lineage>
        <taxon>Archaea</taxon>
        <taxon>Methanobacteriati</taxon>
        <taxon>Methanobacteriota</taxon>
        <taxon>Stenosarchaea group</taxon>
        <taxon>Halobacteria</taxon>
        <taxon>Halobacteriales</taxon>
        <taxon>Natrialbaceae</taxon>
        <taxon>Haloterrigena</taxon>
    </lineage>
</organism>
<feature type="domain" description="PGF-CTERM archaeal protein-sorting signal" evidence="3">
    <location>
        <begin position="209"/>
        <end position="229"/>
    </location>
</feature>
<dbReference type="RefSeq" id="WP_207288708.1">
    <property type="nucleotide sequence ID" value="NZ_CP071462.1"/>
</dbReference>
<accession>A0A8A2VEG4</accession>
<name>A0A8A2VEG4_9EURY</name>
<keyword evidence="5" id="KW-1185">Reference proteome</keyword>
<proteinExistence type="predicted"/>
<feature type="region of interest" description="Disordered" evidence="2">
    <location>
        <begin position="183"/>
        <end position="211"/>
    </location>
</feature>
<dbReference type="EMBL" id="CP071462">
    <property type="protein sequence ID" value="QSW99100.1"/>
    <property type="molecule type" value="Genomic_DNA"/>
</dbReference>
<dbReference type="AlphaFoldDB" id="A0A8A2VEG4"/>
<evidence type="ECO:0000313" key="5">
    <source>
        <dbReference type="Proteomes" id="UP000663203"/>
    </source>
</evidence>
<evidence type="ECO:0000259" key="3">
    <source>
        <dbReference type="Pfam" id="PF18204"/>
    </source>
</evidence>
<dbReference type="GO" id="GO:0005886">
    <property type="term" value="C:plasma membrane"/>
    <property type="evidence" value="ECO:0007669"/>
    <property type="project" value="UniProtKB-SubCell"/>
</dbReference>
<dbReference type="GO" id="GO:0030115">
    <property type="term" value="C:S-layer"/>
    <property type="evidence" value="ECO:0007669"/>
    <property type="project" value="UniProtKB-SubCell"/>
</dbReference>
<evidence type="ECO:0000256" key="2">
    <source>
        <dbReference type="SAM" id="MobiDB-lite"/>
    </source>
</evidence>
<dbReference type="KEGG" id="hakz:J0X25_17230"/>
<feature type="compositionally biased region" description="Acidic residues" evidence="2">
    <location>
        <begin position="192"/>
        <end position="206"/>
    </location>
</feature>